<dbReference type="Proteomes" id="UP000010552">
    <property type="component" value="Unassembled WGS sequence"/>
</dbReference>
<gene>
    <name evidence="5" type="ORF">PAL_GLEAN10016903</name>
</gene>
<dbReference type="GO" id="GO:0006412">
    <property type="term" value="P:translation"/>
    <property type="evidence" value="ECO:0007669"/>
    <property type="project" value="InterPro"/>
</dbReference>
<evidence type="ECO:0000256" key="1">
    <source>
        <dbReference type="ARBA" id="ARBA00022980"/>
    </source>
</evidence>
<feature type="region of interest" description="Disordered" evidence="3">
    <location>
        <begin position="40"/>
        <end position="63"/>
    </location>
</feature>
<dbReference type="STRING" id="9402.L5JX85"/>
<keyword evidence="1 5" id="KW-0689">Ribosomal protein</keyword>
<dbReference type="Gene3D" id="3.40.50.10490">
    <property type="entry name" value="Glucose-6-phosphate isomerase like protein, domain 1"/>
    <property type="match status" value="1"/>
</dbReference>
<evidence type="ECO:0000259" key="4">
    <source>
        <dbReference type="Pfam" id="PF16122"/>
    </source>
</evidence>
<feature type="compositionally biased region" description="Basic and acidic residues" evidence="3">
    <location>
        <begin position="40"/>
        <end position="54"/>
    </location>
</feature>
<evidence type="ECO:0000256" key="3">
    <source>
        <dbReference type="SAM" id="MobiDB-lite"/>
    </source>
</evidence>
<accession>L5JX85</accession>
<dbReference type="GO" id="GO:0015935">
    <property type="term" value="C:small ribosomal subunit"/>
    <property type="evidence" value="ECO:0007669"/>
    <property type="project" value="InterPro"/>
</dbReference>
<keyword evidence="6" id="KW-1185">Reference proteome</keyword>
<dbReference type="PANTHER" id="PTHR11489">
    <property type="entry name" value="40S RIBOSOMAL PROTEIN SA"/>
    <property type="match status" value="1"/>
</dbReference>
<dbReference type="InParanoid" id="L5JX85"/>
<evidence type="ECO:0000313" key="6">
    <source>
        <dbReference type="Proteomes" id="UP000010552"/>
    </source>
</evidence>
<proteinExistence type="predicted"/>
<evidence type="ECO:0000256" key="2">
    <source>
        <dbReference type="ARBA" id="ARBA00023274"/>
    </source>
</evidence>
<organism evidence="5 6">
    <name type="scientific">Pteropus alecto</name>
    <name type="common">Black flying fox</name>
    <dbReference type="NCBI Taxonomy" id="9402"/>
    <lineage>
        <taxon>Eukaryota</taxon>
        <taxon>Metazoa</taxon>
        <taxon>Chordata</taxon>
        <taxon>Craniata</taxon>
        <taxon>Vertebrata</taxon>
        <taxon>Euteleostomi</taxon>
        <taxon>Mammalia</taxon>
        <taxon>Eutheria</taxon>
        <taxon>Laurasiatheria</taxon>
        <taxon>Chiroptera</taxon>
        <taxon>Yinpterochiroptera</taxon>
        <taxon>Pteropodoidea</taxon>
        <taxon>Pteropodidae</taxon>
        <taxon>Pteropodinae</taxon>
        <taxon>Pteropus</taxon>
    </lineage>
</organism>
<reference evidence="6" key="1">
    <citation type="journal article" date="2013" name="Science">
        <title>Comparative analysis of bat genomes provides insight into the evolution of flight and immunity.</title>
        <authorList>
            <person name="Zhang G."/>
            <person name="Cowled C."/>
            <person name="Shi Z."/>
            <person name="Huang Z."/>
            <person name="Bishop-Lilly K.A."/>
            <person name="Fang X."/>
            <person name="Wynne J.W."/>
            <person name="Xiong Z."/>
            <person name="Baker M.L."/>
            <person name="Zhao W."/>
            <person name="Tachedjian M."/>
            <person name="Zhu Y."/>
            <person name="Zhou P."/>
            <person name="Jiang X."/>
            <person name="Ng J."/>
            <person name="Yang L."/>
            <person name="Wu L."/>
            <person name="Xiao J."/>
            <person name="Feng Y."/>
            <person name="Chen Y."/>
            <person name="Sun X."/>
            <person name="Zhang Y."/>
            <person name="Marsh G.A."/>
            <person name="Crameri G."/>
            <person name="Broder C.C."/>
            <person name="Frey K.G."/>
            <person name="Wang L.F."/>
            <person name="Wang J."/>
        </authorList>
    </citation>
    <scope>NUCLEOTIDE SEQUENCE [LARGE SCALE GENOMIC DNA]</scope>
</reference>
<name>L5JX85_PTEAL</name>
<feature type="domain" description="Small ribosomal subunit protein uS2 C-terminal" evidence="4">
    <location>
        <begin position="29"/>
        <end position="120"/>
    </location>
</feature>
<protein>
    <submittedName>
        <fullName evidence="5">40S ribosomal protein SA</fullName>
    </submittedName>
</protein>
<dbReference type="GO" id="GO:0003735">
    <property type="term" value="F:structural constituent of ribosome"/>
    <property type="evidence" value="ECO:0007669"/>
    <property type="project" value="InterPro"/>
</dbReference>
<evidence type="ECO:0000313" key="5">
    <source>
        <dbReference type="EMBL" id="ELK03116.1"/>
    </source>
</evidence>
<keyword evidence="2" id="KW-0687">Ribonucleoprotein</keyword>
<sequence length="120" mass="14134">MWWMLAWEVPCMCDTISCEHLWEIMPDLYFYRDHEEIKKEEQATDEKAVTKEEFQGEWTAPAPEFTAAQPEDWSEGMQVPCVHIQQFPTEDWSAQPATEDWSAAPTAQATEWVRTTMEWS</sequence>
<dbReference type="InterPro" id="IPR032281">
    <property type="entry name" value="Ribosomal_uS2_C"/>
</dbReference>
<dbReference type="EMBL" id="KB031114">
    <property type="protein sequence ID" value="ELK03116.1"/>
    <property type="molecule type" value="Genomic_DNA"/>
</dbReference>
<dbReference type="InterPro" id="IPR005707">
    <property type="entry name" value="Ribosomal_uS2_euk/arc"/>
</dbReference>
<dbReference type="AlphaFoldDB" id="L5JX85"/>
<dbReference type="Pfam" id="PF16122">
    <property type="entry name" value="40S_SA_C"/>
    <property type="match status" value="1"/>
</dbReference>